<dbReference type="RefSeq" id="XP_035671781.1">
    <property type="nucleotide sequence ID" value="XM_035815888.1"/>
</dbReference>
<organism evidence="1 2">
    <name type="scientific">Branchiostoma floridae</name>
    <name type="common">Florida lancelet</name>
    <name type="synonym">Amphioxus</name>
    <dbReference type="NCBI Taxonomy" id="7739"/>
    <lineage>
        <taxon>Eukaryota</taxon>
        <taxon>Metazoa</taxon>
        <taxon>Chordata</taxon>
        <taxon>Cephalochordata</taxon>
        <taxon>Leptocardii</taxon>
        <taxon>Amphioxiformes</taxon>
        <taxon>Branchiostomatidae</taxon>
        <taxon>Branchiostoma</taxon>
    </lineage>
</organism>
<gene>
    <name evidence="2" type="primary">LOC118412846</name>
</gene>
<sequence length="126" mass="13984">MQYCAGKMKRIVNGWEKDTVEAGCNATTATSTSWTNLRLTASTMQFEAEWKSLFQPSGMPTTPYYINRYSIGVIAASTDWSMERGSTILHQGTLTCKHSNNGSPNTSIQDCTINAMIPEEPRHGDR</sequence>
<evidence type="ECO:0000313" key="2">
    <source>
        <dbReference type="RefSeq" id="XP_035671781.1"/>
    </source>
</evidence>
<dbReference type="OrthoDB" id="6141295at2759"/>
<accession>A0A9J7MLS5</accession>
<name>A0A9J7MLS5_BRAFL</name>
<proteinExistence type="predicted"/>
<dbReference type="Proteomes" id="UP000001554">
    <property type="component" value="Chromosome 4"/>
</dbReference>
<dbReference type="AlphaFoldDB" id="A0A9J7MLS5"/>
<dbReference type="KEGG" id="bfo:118412846"/>
<reference evidence="1" key="1">
    <citation type="journal article" date="2020" name="Nat. Ecol. Evol.">
        <title>Deeply conserved synteny resolves early events in vertebrate evolution.</title>
        <authorList>
            <person name="Simakov O."/>
            <person name="Marletaz F."/>
            <person name="Yue J.X."/>
            <person name="O'Connell B."/>
            <person name="Jenkins J."/>
            <person name="Brandt A."/>
            <person name="Calef R."/>
            <person name="Tung C.H."/>
            <person name="Huang T.K."/>
            <person name="Schmutz J."/>
            <person name="Satoh N."/>
            <person name="Yu J.K."/>
            <person name="Putnam N.H."/>
            <person name="Green R.E."/>
            <person name="Rokhsar D.S."/>
        </authorList>
    </citation>
    <scope>NUCLEOTIDE SEQUENCE [LARGE SCALE GENOMIC DNA]</scope>
    <source>
        <strain evidence="1">S238N-H82</strain>
    </source>
</reference>
<dbReference type="GeneID" id="118412846"/>
<evidence type="ECO:0000313" key="1">
    <source>
        <dbReference type="Proteomes" id="UP000001554"/>
    </source>
</evidence>
<reference evidence="2" key="2">
    <citation type="submission" date="2025-08" db="UniProtKB">
        <authorList>
            <consortium name="RefSeq"/>
        </authorList>
    </citation>
    <scope>IDENTIFICATION</scope>
    <source>
        <strain evidence="2">S238N-H82</strain>
        <tissue evidence="2">Testes</tissue>
    </source>
</reference>
<protein>
    <submittedName>
        <fullName evidence="2">Uncharacterized protein LOC118412846</fullName>
    </submittedName>
</protein>
<keyword evidence="1" id="KW-1185">Reference proteome</keyword>